<sequence>MNDRKIIPRSVWYGLEGTGYDKIAQELKSVDPLLRKWIAIYAIYKFEFSPDDPFQYYDFISSSKNSRYAAIEFSIPIETIKTSDGIDDRDITITKLETMDSKKEINLLLEKSNIAPELFTPPWRCDYPL</sequence>
<keyword evidence="2" id="KW-1185">Reference proteome</keyword>
<dbReference type="Proteomes" id="UP000886900">
    <property type="component" value="Unassembled WGS sequence"/>
</dbReference>
<comment type="caution">
    <text evidence="1">The sequence shown here is derived from an EMBL/GenBank/DDBJ whole genome shotgun (WGS) entry which is preliminary data.</text>
</comment>
<evidence type="ECO:0000313" key="1">
    <source>
        <dbReference type="EMBL" id="MBV4466981.1"/>
    </source>
</evidence>
<protein>
    <submittedName>
        <fullName evidence="1">Uncharacterized protein</fullName>
    </submittedName>
</protein>
<accession>A0ABS6Q2N9</accession>
<reference evidence="1" key="1">
    <citation type="submission" date="2021-06" db="EMBL/GenBank/DDBJ databases">
        <title>Updating the genus Pseudomonas: Description of 43 new species and partition of the Pseudomonas putida group.</title>
        <authorList>
            <person name="Girard L."/>
            <person name="Lood C."/>
            <person name="Vandamme P."/>
            <person name="Rokni-Zadeh H."/>
            <person name="Van Noort V."/>
            <person name="Hofte M."/>
            <person name="Lavigne R."/>
            <person name="De Mot R."/>
        </authorList>
    </citation>
    <scope>NUCLEOTIDE SEQUENCE</scope>
    <source>
        <strain evidence="1">SWRI79</strain>
    </source>
</reference>
<dbReference type="EMBL" id="JAHSTV010000016">
    <property type="protein sequence ID" value="MBV4466981.1"/>
    <property type="molecule type" value="Genomic_DNA"/>
</dbReference>
<organism evidence="1 2">
    <name type="scientific">Pseudomonas farris</name>
    <dbReference type="NCBI Taxonomy" id="2841207"/>
    <lineage>
        <taxon>Bacteria</taxon>
        <taxon>Pseudomonadati</taxon>
        <taxon>Pseudomonadota</taxon>
        <taxon>Gammaproteobacteria</taxon>
        <taxon>Pseudomonadales</taxon>
        <taxon>Pseudomonadaceae</taxon>
        <taxon>Pseudomonas</taxon>
    </lineage>
</organism>
<name>A0ABS6Q2N9_9PSED</name>
<dbReference type="RefSeq" id="WP_217858582.1">
    <property type="nucleotide sequence ID" value="NZ_JAHSTV010000016.1"/>
</dbReference>
<evidence type="ECO:0000313" key="2">
    <source>
        <dbReference type="Proteomes" id="UP000886900"/>
    </source>
</evidence>
<proteinExistence type="predicted"/>
<gene>
    <name evidence="1" type="ORF">KVG95_27080</name>
</gene>